<dbReference type="PROSITE" id="PS51071">
    <property type="entry name" value="HTH_RPIR"/>
    <property type="match status" value="1"/>
</dbReference>
<proteinExistence type="predicted"/>
<dbReference type="Proteomes" id="UP000249828">
    <property type="component" value="Unassembled WGS sequence"/>
</dbReference>
<comment type="caution">
    <text evidence="6">The sequence shown here is derived from an EMBL/GenBank/DDBJ whole genome shotgun (WGS) entry which is preliminary data.</text>
</comment>
<dbReference type="InterPro" id="IPR009057">
    <property type="entry name" value="Homeodomain-like_sf"/>
</dbReference>
<feature type="domain" description="HTH rpiR-type" evidence="4">
    <location>
        <begin position="2"/>
        <end position="77"/>
    </location>
</feature>
<dbReference type="InterPro" id="IPR035472">
    <property type="entry name" value="RpiR-like_SIS"/>
</dbReference>
<dbReference type="CDD" id="cd05013">
    <property type="entry name" value="SIS_RpiR"/>
    <property type="match status" value="1"/>
</dbReference>
<dbReference type="Gene3D" id="3.40.50.10490">
    <property type="entry name" value="Glucose-6-phosphate isomerase like protein, domain 1"/>
    <property type="match status" value="1"/>
</dbReference>
<dbReference type="Gene3D" id="1.10.10.10">
    <property type="entry name" value="Winged helix-like DNA-binding domain superfamily/Winged helix DNA-binding domain"/>
    <property type="match status" value="1"/>
</dbReference>
<dbReference type="SUPFAM" id="SSF53697">
    <property type="entry name" value="SIS domain"/>
    <property type="match status" value="1"/>
</dbReference>
<dbReference type="InterPro" id="IPR047640">
    <property type="entry name" value="RpiR-like"/>
</dbReference>
<evidence type="ECO:0000259" key="5">
    <source>
        <dbReference type="PROSITE" id="PS51464"/>
    </source>
</evidence>
<dbReference type="PANTHER" id="PTHR30514">
    <property type="entry name" value="GLUCOKINASE"/>
    <property type="match status" value="1"/>
</dbReference>
<keyword evidence="7" id="KW-1185">Reference proteome</keyword>
<dbReference type="Pfam" id="PF01418">
    <property type="entry name" value="HTH_6"/>
    <property type="match status" value="1"/>
</dbReference>
<reference evidence="6 7" key="1">
    <citation type="submission" date="2017-11" db="EMBL/GenBank/DDBJ databases">
        <title>Draft genome sequence of Enterococcus plantarum TRW2 strain isolated from lettuce.</title>
        <authorList>
            <person name="Kim E.B."/>
            <person name="Marco M.L."/>
            <person name="Williams T.R."/>
            <person name="You I.H."/>
        </authorList>
    </citation>
    <scope>NUCLEOTIDE SEQUENCE [LARGE SCALE GENOMIC DNA]</scope>
    <source>
        <strain evidence="6 7">TRW2</strain>
    </source>
</reference>
<dbReference type="InterPro" id="IPR000281">
    <property type="entry name" value="HTH_RpiR"/>
</dbReference>
<evidence type="ECO:0000256" key="3">
    <source>
        <dbReference type="ARBA" id="ARBA00023163"/>
    </source>
</evidence>
<dbReference type="AlphaFoldDB" id="A0A2W4BE10"/>
<dbReference type="EMBL" id="PIEU01000125">
    <property type="protein sequence ID" value="PZL70039.1"/>
    <property type="molecule type" value="Genomic_DNA"/>
</dbReference>
<dbReference type="SUPFAM" id="SSF46689">
    <property type="entry name" value="Homeodomain-like"/>
    <property type="match status" value="1"/>
</dbReference>
<dbReference type="RefSeq" id="WP_111248919.1">
    <property type="nucleotide sequence ID" value="NZ_PIEU01000125.1"/>
</dbReference>
<keyword evidence="2" id="KW-0238">DNA-binding</keyword>
<name>A0A2W4BE10_9ENTE</name>
<dbReference type="InterPro" id="IPR046348">
    <property type="entry name" value="SIS_dom_sf"/>
</dbReference>
<feature type="domain" description="SIS" evidence="5">
    <location>
        <begin position="113"/>
        <end position="250"/>
    </location>
</feature>
<keyword evidence="3" id="KW-0804">Transcription</keyword>
<keyword evidence="1" id="KW-0805">Transcription regulation</keyword>
<evidence type="ECO:0000256" key="1">
    <source>
        <dbReference type="ARBA" id="ARBA00023015"/>
    </source>
</evidence>
<dbReference type="InterPro" id="IPR001347">
    <property type="entry name" value="SIS_dom"/>
</dbReference>
<dbReference type="GO" id="GO:0097367">
    <property type="term" value="F:carbohydrate derivative binding"/>
    <property type="evidence" value="ECO:0007669"/>
    <property type="project" value="InterPro"/>
</dbReference>
<dbReference type="GO" id="GO:0003700">
    <property type="term" value="F:DNA-binding transcription factor activity"/>
    <property type="evidence" value="ECO:0007669"/>
    <property type="project" value="InterPro"/>
</dbReference>
<dbReference type="InterPro" id="IPR036388">
    <property type="entry name" value="WH-like_DNA-bd_sf"/>
</dbReference>
<evidence type="ECO:0000313" key="7">
    <source>
        <dbReference type="Proteomes" id="UP000249828"/>
    </source>
</evidence>
<dbReference type="STRING" id="1077675.BCR22_05095"/>
<evidence type="ECO:0000256" key="2">
    <source>
        <dbReference type="ARBA" id="ARBA00023125"/>
    </source>
</evidence>
<sequence length="257" mass="29662">MSDIYKDINSNYERLSEAEREVIHFILKFEEIEGLKLKDIKDALYISNTTVIRACKKLNYATFNELKAAFIQSREKKKQIYPKQSNFLHVLDSIKKETLTTLELVDEKNIDKICNCLINARRIFCIGTESSAQVASEFNDKLKSIDFWTNDFSDKRLIERIPKISTFQDVVVVFSLSGRHEELDEIMIEAKCNRTTIISVTNIAATKLKSISTYCVLTSNTGNQKKFCSRLMLHMMSNLIYEKLITKVPIFDGTSRN</sequence>
<dbReference type="Pfam" id="PF01380">
    <property type="entry name" value="SIS"/>
    <property type="match status" value="1"/>
</dbReference>
<evidence type="ECO:0000313" key="6">
    <source>
        <dbReference type="EMBL" id="PZL70039.1"/>
    </source>
</evidence>
<accession>A0A2W4BE10</accession>
<dbReference type="PANTHER" id="PTHR30514:SF21">
    <property type="entry name" value="RPIR-FAMILY TRANSCRIPTIONAL REGULATOR"/>
    <property type="match status" value="1"/>
</dbReference>
<evidence type="ECO:0000259" key="4">
    <source>
        <dbReference type="PROSITE" id="PS51071"/>
    </source>
</evidence>
<protein>
    <submittedName>
        <fullName evidence="6">MurR/RpiR family transcriptional regulator</fullName>
    </submittedName>
</protein>
<dbReference type="GO" id="GO:1901135">
    <property type="term" value="P:carbohydrate derivative metabolic process"/>
    <property type="evidence" value="ECO:0007669"/>
    <property type="project" value="InterPro"/>
</dbReference>
<organism evidence="6 7">
    <name type="scientific">Enterococcus plantarum</name>
    <dbReference type="NCBI Taxonomy" id="1077675"/>
    <lineage>
        <taxon>Bacteria</taxon>
        <taxon>Bacillati</taxon>
        <taxon>Bacillota</taxon>
        <taxon>Bacilli</taxon>
        <taxon>Lactobacillales</taxon>
        <taxon>Enterococcaceae</taxon>
        <taxon>Enterococcus</taxon>
    </lineage>
</organism>
<dbReference type="PROSITE" id="PS51464">
    <property type="entry name" value="SIS"/>
    <property type="match status" value="1"/>
</dbReference>
<gene>
    <name evidence="6" type="ORF">CI088_16170</name>
</gene>
<dbReference type="GO" id="GO:0003677">
    <property type="term" value="F:DNA binding"/>
    <property type="evidence" value="ECO:0007669"/>
    <property type="project" value="UniProtKB-KW"/>
</dbReference>